<dbReference type="EMBL" id="JACSOD020000463">
    <property type="protein sequence ID" value="MBM6498987.1"/>
    <property type="molecule type" value="Genomic_DNA"/>
</dbReference>
<keyword evidence="2" id="KW-1185">Reference proteome</keyword>
<accession>A0ABS2CXQ4</accession>
<reference evidence="1 2" key="1">
    <citation type="submission" date="2021-02" db="EMBL/GenBank/DDBJ databases">
        <authorList>
            <person name="Jung H.S."/>
            <person name="Chun B.H."/>
            <person name="Jeon C.O."/>
        </authorList>
    </citation>
    <scope>NUCLEOTIDE SEQUENCE [LARGE SCALE GENOMIC DNA]</scope>
    <source>
        <strain evidence="1 2">LMG 25203</strain>
    </source>
</reference>
<dbReference type="Proteomes" id="UP000759529">
    <property type="component" value="Unassembled WGS sequence"/>
</dbReference>
<evidence type="ECO:0000313" key="2">
    <source>
        <dbReference type="Proteomes" id="UP000759529"/>
    </source>
</evidence>
<sequence length="79" mass="9464">MQQENKVMQKELALAQELIKLQEKQINALLLSAEVNRERIEMFEEILRYYVPKFKIGHVWERVYLPVYGKIKSPPFSKN</sequence>
<proteinExistence type="predicted"/>
<gene>
    <name evidence="1" type="ORF">H9X54_006695</name>
</gene>
<organism evidence="1 2">
    <name type="scientific">Flavobacterium macrobrachii</name>
    <dbReference type="NCBI Taxonomy" id="591204"/>
    <lineage>
        <taxon>Bacteria</taxon>
        <taxon>Pseudomonadati</taxon>
        <taxon>Bacteroidota</taxon>
        <taxon>Flavobacteriia</taxon>
        <taxon>Flavobacteriales</taxon>
        <taxon>Flavobacteriaceae</taxon>
        <taxon>Flavobacterium</taxon>
    </lineage>
</organism>
<name>A0ABS2CXQ4_9FLAO</name>
<dbReference type="RefSeq" id="WP_187657914.1">
    <property type="nucleotide sequence ID" value="NZ_JACSOD020000463.1"/>
</dbReference>
<protein>
    <submittedName>
        <fullName evidence="1">Uncharacterized protein</fullName>
    </submittedName>
</protein>
<comment type="caution">
    <text evidence="1">The sequence shown here is derived from an EMBL/GenBank/DDBJ whole genome shotgun (WGS) entry which is preliminary data.</text>
</comment>
<evidence type="ECO:0000313" key="1">
    <source>
        <dbReference type="EMBL" id="MBM6498987.1"/>
    </source>
</evidence>